<dbReference type="CDD" id="cd07038">
    <property type="entry name" value="TPP_PYR_PDC_IPDC_like"/>
    <property type="match status" value="1"/>
</dbReference>
<dbReference type="Gene3D" id="3.40.50.1220">
    <property type="entry name" value="TPP-binding domain"/>
    <property type="match status" value="1"/>
</dbReference>
<organism evidence="16 17">
    <name type="scientific">Rothia nasimurium</name>
    <dbReference type="NCBI Taxonomy" id="85336"/>
    <lineage>
        <taxon>Bacteria</taxon>
        <taxon>Bacillati</taxon>
        <taxon>Actinomycetota</taxon>
        <taxon>Actinomycetes</taxon>
        <taxon>Micrococcales</taxon>
        <taxon>Micrococcaceae</taxon>
        <taxon>Rothia</taxon>
    </lineage>
</organism>
<accession>A0A4Y9F7I6</accession>
<dbReference type="SUPFAM" id="SSF52518">
    <property type="entry name" value="Thiamin diphosphate-binding fold (THDP-binding)"/>
    <property type="match status" value="2"/>
</dbReference>
<dbReference type="Proteomes" id="UP000297951">
    <property type="component" value="Unassembled WGS sequence"/>
</dbReference>
<proteinExistence type="inferred from homology"/>
<dbReference type="PIRSF" id="PIRSF036565">
    <property type="entry name" value="Pyruvt_ip_decrb"/>
    <property type="match status" value="1"/>
</dbReference>
<dbReference type="GO" id="GO:0000949">
    <property type="term" value="P:aromatic amino acid family catabolic process to alcohol via Ehrlich pathway"/>
    <property type="evidence" value="ECO:0007669"/>
    <property type="project" value="TreeGrafter"/>
</dbReference>
<dbReference type="InterPro" id="IPR011766">
    <property type="entry name" value="TPP_enzyme_TPP-bd"/>
</dbReference>
<evidence type="ECO:0000256" key="12">
    <source>
        <dbReference type="RuleBase" id="RU362132"/>
    </source>
</evidence>
<dbReference type="PANTHER" id="PTHR43452:SF30">
    <property type="entry name" value="PYRUVATE DECARBOXYLASE ISOZYME 1-RELATED"/>
    <property type="match status" value="1"/>
</dbReference>
<dbReference type="InterPro" id="IPR047213">
    <property type="entry name" value="TPP_PYR_PDC_IPDC-like"/>
</dbReference>
<evidence type="ECO:0000256" key="4">
    <source>
        <dbReference type="ARBA" id="ARBA00007812"/>
    </source>
</evidence>
<dbReference type="Pfam" id="PF02776">
    <property type="entry name" value="TPP_enzyme_N"/>
    <property type="match status" value="1"/>
</dbReference>
<dbReference type="GO" id="GO:0005829">
    <property type="term" value="C:cytosol"/>
    <property type="evidence" value="ECO:0007669"/>
    <property type="project" value="TreeGrafter"/>
</dbReference>
<dbReference type="Pfam" id="PF00205">
    <property type="entry name" value="TPP_enzyme_M"/>
    <property type="match status" value="1"/>
</dbReference>
<dbReference type="InterPro" id="IPR012110">
    <property type="entry name" value="PDC/IPDC-like"/>
</dbReference>
<evidence type="ECO:0000259" key="14">
    <source>
        <dbReference type="Pfam" id="PF02775"/>
    </source>
</evidence>
<comment type="cofactor">
    <cofactor evidence="1">
        <name>a metal cation</name>
        <dbReference type="ChEBI" id="CHEBI:25213"/>
    </cofactor>
</comment>
<feature type="domain" description="Thiamine pyrophosphate enzyme N-terminal TPP-binding" evidence="15">
    <location>
        <begin position="4"/>
        <end position="113"/>
    </location>
</feature>
<dbReference type="InterPro" id="IPR047214">
    <property type="entry name" value="TPP_PDC_IPDC"/>
</dbReference>
<evidence type="ECO:0000256" key="7">
    <source>
        <dbReference type="ARBA" id="ARBA00022793"/>
    </source>
</evidence>
<sequence length="554" mass="59696">MTYTVGNYILDRLAELGVDKVFGVPGDFNLFFLDDVLAHEKLDWVGNANELNAGYAADGYARIKGLGALVTTYGVGELSAINATAGSYAENVPVIHIVGAPSLSAQNSHLRMHHTLGDGDFKHFMRMASEVSAAVAALHPATAATDIDRVIRTAVIHRKPGYLMLPVDVSTMLATPPSRPLDVDSHVSSTDIEALFKDAVTDFMSGKSVTVLADIMAERLGAVQDVRALVTETKFPFASLMWGKAVLNETKPNFAGIYVGGLSAEHTRAVVEDAEVLVCAGVEFTDTTTGIYSHQIDFGRVINIGAESTSIAGHHYAPLTMSSALNIVKEVSLELGLKGTPFEAPTTDEPLPEITDEALTQDVLWRVLSSNLDEKNTVVVDMGTSFFGMATRKFPRDSRFIGMPLWGSIGYSIPALLGAAMADTDSRGVLMVGDGSAQLTIQEIGTIIREGVNPVVFLINNEGYTIERSIHGVESEYNDITAYDWSKIPAAFGGTDSNTVTLRAATVREFDEACRVAKENRDKLVFIEVVTAPMDMPELLEKFGAQAAQLNKKK</sequence>
<dbReference type="FunFam" id="3.40.50.970:FF:000019">
    <property type="entry name" value="Pyruvate decarboxylase isozyme"/>
    <property type="match status" value="1"/>
</dbReference>
<evidence type="ECO:0000256" key="9">
    <source>
        <dbReference type="ARBA" id="ARBA00023052"/>
    </source>
</evidence>
<comment type="cofactor">
    <cofactor evidence="2">
        <name>thiamine diphosphate</name>
        <dbReference type="ChEBI" id="CHEBI:58937"/>
    </cofactor>
</comment>
<reference evidence="16 17" key="1">
    <citation type="submission" date="2019-03" db="EMBL/GenBank/DDBJ databases">
        <title>Diversity of the mouse oral microbiome.</title>
        <authorList>
            <person name="Joseph S."/>
            <person name="Aduse-Opoku J."/>
            <person name="Curtis M."/>
            <person name="Wade W."/>
            <person name="Hashim A."/>
        </authorList>
    </citation>
    <scope>NUCLEOTIDE SEQUENCE [LARGE SCALE GENOMIC DNA]</scope>
    <source>
        <strain evidence="17">irhom_31</strain>
    </source>
</reference>
<keyword evidence="6 11" id="KW-0479">Metal-binding</keyword>
<dbReference type="InterPro" id="IPR029061">
    <property type="entry name" value="THDP-binding"/>
</dbReference>
<dbReference type="GO" id="GO:0000287">
    <property type="term" value="F:magnesium ion binding"/>
    <property type="evidence" value="ECO:0007669"/>
    <property type="project" value="InterPro"/>
</dbReference>
<evidence type="ECO:0000256" key="1">
    <source>
        <dbReference type="ARBA" id="ARBA00001920"/>
    </source>
</evidence>
<dbReference type="InterPro" id="IPR012001">
    <property type="entry name" value="Thiamin_PyroP_enz_TPP-bd_dom"/>
</dbReference>
<dbReference type="AlphaFoldDB" id="A0A4Y9F7I6"/>
<keyword evidence="8 11" id="KW-0460">Magnesium</keyword>
<evidence type="ECO:0000256" key="5">
    <source>
        <dbReference type="ARBA" id="ARBA00020054"/>
    </source>
</evidence>
<keyword evidence="10" id="KW-0456">Lyase</keyword>
<dbReference type="STRING" id="85336.A7979_10565"/>
<evidence type="ECO:0000256" key="3">
    <source>
        <dbReference type="ARBA" id="ARBA00002938"/>
    </source>
</evidence>
<evidence type="ECO:0000259" key="15">
    <source>
        <dbReference type="Pfam" id="PF02776"/>
    </source>
</evidence>
<comment type="similarity">
    <text evidence="4 12">Belongs to the TPP enzyme family.</text>
</comment>
<dbReference type="CDD" id="cd02005">
    <property type="entry name" value="TPP_PDC_IPDC"/>
    <property type="match status" value="1"/>
</dbReference>
<evidence type="ECO:0000256" key="8">
    <source>
        <dbReference type="ARBA" id="ARBA00022842"/>
    </source>
</evidence>
<protein>
    <recommendedName>
        <fullName evidence="5">Alpha-keto-acid decarboxylase</fullName>
    </recommendedName>
</protein>
<keyword evidence="7" id="KW-0210">Decarboxylase</keyword>
<evidence type="ECO:0000313" key="16">
    <source>
        <dbReference type="EMBL" id="TFU23912.1"/>
    </source>
</evidence>
<feature type="binding site" evidence="11">
    <location>
        <position position="463"/>
    </location>
    <ligand>
        <name>Mg(2+)</name>
        <dbReference type="ChEBI" id="CHEBI:18420"/>
    </ligand>
</feature>
<dbReference type="InterPro" id="IPR029035">
    <property type="entry name" value="DHS-like_NAD/FAD-binding_dom"/>
</dbReference>
<feature type="domain" description="Thiamine pyrophosphate enzyme TPP-binding" evidence="14">
    <location>
        <begin position="389"/>
        <end position="529"/>
    </location>
</feature>
<dbReference type="GO" id="GO:0030976">
    <property type="term" value="F:thiamine pyrophosphate binding"/>
    <property type="evidence" value="ECO:0007669"/>
    <property type="project" value="InterPro"/>
</dbReference>
<dbReference type="InterPro" id="IPR012000">
    <property type="entry name" value="Thiamin_PyroP_enz_cen_dom"/>
</dbReference>
<dbReference type="PANTHER" id="PTHR43452">
    <property type="entry name" value="PYRUVATE DECARBOXYLASE"/>
    <property type="match status" value="1"/>
</dbReference>
<feature type="binding site" evidence="11">
    <location>
        <position position="434"/>
    </location>
    <ligand>
        <name>Mg(2+)</name>
        <dbReference type="ChEBI" id="CHEBI:18420"/>
    </ligand>
</feature>
<evidence type="ECO:0000256" key="10">
    <source>
        <dbReference type="ARBA" id="ARBA00023239"/>
    </source>
</evidence>
<feature type="domain" description="Thiamine pyrophosphate enzyme central" evidence="13">
    <location>
        <begin position="201"/>
        <end position="317"/>
    </location>
</feature>
<name>A0A4Y9F7I6_9MICC</name>
<dbReference type="SUPFAM" id="SSF52467">
    <property type="entry name" value="DHS-like NAD/FAD-binding domain"/>
    <property type="match status" value="1"/>
</dbReference>
<evidence type="ECO:0000259" key="13">
    <source>
        <dbReference type="Pfam" id="PF00205"/>
    </source>
</evidence>
<dbReference type="GO" id="GO:0004737">
    <property type="term" value="F:pyruvate decarboxylase activity"/>
    <property type="evidence" value="ECO:0007669"/>
    <property type="project" value="TreeGrafter"/>
</dbReference>
<feature type="binding site" evidence="11">
    <location>
        <position position="461"/>
    </location>
    <ligand>
        <name>Mg(2+)</name>
        <dbReference type="ChEBI" id="CHEBI:18420"/>
    </ligand>
</feature>
<gene>
    <name evidence="16" type="ORF">E4U03_01675</name>
</gene>
<comment type="cofactor">
    <cofactor evidence="11">
        <name>Mg(2+)</name>
        <dbReference type="ChEBI" id="CHEBI:18420"/>
    </cofactor>
    <text evidence="11">Binds 1 Mg(2+) per subunit.</text>
</comment>
<comment type="function">
    <text evidence="3">Decarboxylates branched-chain and aromatic alpha-keto acids to aldehydes.</text>
</comment>
<comment type="caution">
    <text evidence="16">The sequence shown here is derived from an EMBL/GenBank/DDBJ whole genome shotgun (WGS) entry which is preliminary data.</text>
</comment>
<dbReference type="OrthoDB" id="4959782at2"/>
<evidence type="ECO:0000313" key="17">
    <source>
        <dbReference type="Proteomes" id="UP000297951"/>
    </source>
</evidence>
<dbReference type="Gene3D" id="3.40.50.970">
    <property type="match status" value="2"/>
</dbReference>
<evidence type="ECO:0000256" key="2">
    <source>
        <dbReference type="ARBA" id="ARBA00001964"/>
    </source>
</evidence>
<dbReference type="EMBL" id="SPQC01000004">
    <property type="protein sequence ID" value="TFU23912.1"/>
    <property type="molecule type" value="Genomic_DNA"/>
</dbReference>
<dbReference type="FunFam" id="3.40.50.970:FF:000024">
    <property type="entry name" value="Pyruvate decarboxylase isozyme"/>
    <property type="match status" value="1"/>
</dbReference>
<evidence type="ECO:0000256" key="6">
    <source>
        <dbReference type="ARBA" id="ARBA00022723"/>
    </source>
</evidence>
<keyword evidence="9 12" id="KW-0786">Thiamine pyrophosphate</keyword>
<evidence type="ECO:0000256" key="11">
    <source>
        <dbReference type="PIRSR" id="PIRSR036565-2"/>
    </source>
</evidence>
<dbReference type="Pfam" id="PF02775">
    <property type="entry name" value="TPP_enzyme_C"/>
    <property type="match status" value="1"/>
</dbReference>